<dbReference type="EMBL" id="ML170165">
    <property type="protein sequence ID" value="TDL24961.1"/>
    <property type="molecule type" value="Genomic_DNA"/>
</dbReference>
<dbReference type="AlphaFoldDB" id="A0A4Y7QCH2"/>
<dbReference type="OrthoDB" id="5579860at2759"/>
<name>A0A4Y7QCH2_9AGAM</name>
<sequence length="92" mass="11086">MGYFISNEPFDWTPCYPNIYNPILDEPTVFDNEDERYRIRYEHDSGENTYFGWDIDIWNLHGNRDKDVTLPSKQEEEFDRCIPHIVEVHDDG</sequence>
<proteinExistence type="predicted"/>
<evidence type="ECO:0000313" key="1">
    <source>
        <dbReference type="EMBL" id="TDL24961.1"/>
    </source>
</evidence>
<reference evidence="1 2" key="1">
    <citation type="submission" date="2018-06" db="EMBL/GenBank/DDBJ databases">
        <title>A transcriptomic atlas of mushroom development highlights an independent origin of complex multicellularity.</title>
        <authorList>
            <consortium name="DOE Joint Genome Institute"/>
            <person name="Krizsan K."/>
            <person name="Almasi E."/>
            <person name="Merenyi Z."/>
            <person name="Sahu N."/>
            <person name="Viragh M."/>
            <person name="Koszo T."/>
            <person name="Mondo S."/>
            <person name="Kiss B."/>
            <person name="Balint B."/>
            <person name="Kues U."/>
            <person name="Barry K."/>
            <person name="Hegedus J.C."/>
            <person name="Henrissat B."/>
            <person name="Johnson J."/>
            <person name="Lipzen A."/>
            <person name="Ohm R."/>
            <person name="Nagy I."/>
            <person name="Pangilinan J."/>
            <person name="Yan J."/>
            <person name="Xiong Y."/>
            <person name="Grigoriev I.V."/>
            <person name="Hibbett D.S."/>
            <person name="Nagy L.G."/>
        </authorList>
    </citation>
    <scope>NUCLEOTIDE SEQUENCE [LARGE SCALE GENOMIC DNA]</scope>
    <source>
        <strain evidence="1 2">SZMC22713</strain>
    </source>
</reference>
<dbReference type="STRING" id="50990.A0A4Y7QCH2"/>
<gene>
    <name evidence="1" type="ORF">BD410DRAFT_785708</name>
</gene>
<dbReference type="Proteomes" id="UP000294933">
    <property type="component" value="Unassembled WGS sequence"/>
</dbReference>
<keyword evidence="2" id="KW-1185">Reference proteome</keyword>
<accession>A0A4Y7QCH2</accession>
<dbReference type="VEuPathDB" id="FungiDB:BD410DRAFT_785708"/>
<protein>
    <submittedName>
        <fullName evidence="1">Uncharacterized protein</fullName>
    </submittedName>
</protein>
<evidence type="ECO:0000313" key="2">
    <source>
        <dbReference type="Proteomes" id="UP000294933"/>
    </source>
</evidence>
<organism evidence="1 2">
    <name type="scientific">Rickenella mellea</name>
    <dbReference type="NCBI Taxonomy" id="50990"/>
    <lineage>
        <taxon>Eukaryota</taxon>
        <taxon>Fungi</taxon>
        <taxon>Dikarya</taxon>
        <taxon>Basidiomycota</taxon>
        <taxon>Agaricomycotina</taxon>
        <taxon>Agaricomycetes</taxon>
        <taxon>Hymenochaetales</taxon>
        <taxon>Rickenellaceae</taxon>
        <taxon>Rickenella</taxon>
    </lineage>
</organism>